<evidence type="ECO:0000259" key="15">
    <source>
        <dbReference type="Pfam" id="PF00294"/>
    </source>
</evidence>
<gene>
    <name evidence="16" type="ORF">HGP28_12755</name>
</gene>
<keyword evidence="5" id="KW-0067">ATP-binding</keyword>
<evidence type="ECO:0000256" key="6">
    <source>
        <dbReference type="ARBA" id="ARBA00023277"/>
    </source>
</evidence>
<dbReference type="CDD" id="cd01166">
    <property type="entry name" value="KdgK"/>
    <property type="match status" value="1"/>
</dbReference>
<evidence type="ECO:0000256" key="12">
    <source>
        <dbReference type="ARBA" id="ARBA00067931"/>
    </source>
</evidence>
<comment type="catalytic activity">
    <reaction evidence="9">
        <text>2-dehydro-3-deoxy-D-gluconate + ATP = 2-dehydro-3-deoxy-6-phospho-D-gluconate + ADP + H(+)</text>
        <dbReference type="Rhea" id="RHEA:14797"/>
        <dbReference type="ChEBI" id="CHEBI:15378"/>
        <dbReference type="ChEBI" id="CHEBI:30616"/>
        <dbReference type="ChEBI" id="CHEBI:57569"/>
        <dbReference type="ChEBI" id="CHEBI:57990"/>
        <dbReference type="ChEBI" id="CHEBI:456216"/>
        <dbReference type="EC" id="2.7.1.45"/>
    </reaction>
</comment>
<dbReference type="GO" id="GO:0006974">
    <property type="term" value="P:DNA damage response"/>
    <property type="evidence" value="ECO:0007669"/>
    <property type="project" value="TreeGrafter"/>
</dbReference>
<dbReference type="InterPro" id="IPR029056">
    <property type="entry name" value="Ribokinase-like"/>
</dbReference>
<dbReference type="AlphaFoldDB" id="A0A7X8TS19"/>
<name>A0A7X8TS19_9VIBR</name>
<keyword evidence="6" id="KW-0119">Carbohydrate metabolism</keyword>
<comment type="pathway">
    <text evidence="7">Carbohydrate acid metabolism; 2-dehydro-3-deoxy-D-gluconate degradation; D-glyceraldehyde 3-phosphate and pyruvate from 2-dehydro-3-deoxy-D-gluconate: step 1/2.</text>
</comment>
<dbReference type="GO" id="GO:0042840">
    <property type="term" value="P:D-glucuronate catabolic process"/>
    <property type="evidence" value="ECO:0007669"/>
    <property type="project" value="TreeGrafter"/>
</dbReference>
<dbReference type="PROSITE" id="PS00584">
    <property type="entry name" value="PFKB_KINASES_2"/>
    <property type="match status" value="1"/>
</dbReference>
<dbReference type="SUPFAM" id="SSF53613">
    <property type="entry name" value="Ribokinase-like"/>
    <property type="match status" value="1"/>
</dbReference>
<keyword evidence="17" id="KW-1185">Reference proteome</keyword>
<evidence type="ECO:0000256" key="11">
    <source>
        <dbReference type="ARBA" id="ARBA00066369"/>
    </source>
</evidence>
<accession>A0A7X8TS19</accession>
<dbReference type="GO" id="GO:0005829">
    <property type="term" value="C:cytosol"/>
    <property type="evidence" value="ECO:0007669"/>
    <property type="project" value="TreeGrafter"/>
</dbReference>
<dbReference type="PANTHER" id="PTHR43085:SF15">
    <property type="entry name" value="2-DEHYDRO-3-DEOXYGLUCONOKINASE"/>
    <property type="match status" value="1"/>
</dbReference>
<dbReference type="PANTHER" id="PTHR43085">
    <property type="entry name" value="HEXOKINASE FAMILY MEMBER"/>
    <property type="match status" value="1"/>
</dbReference>
<evidence type="ECO:0000256" key="5">
    <source>
        <dbReference type="ARBA" id="ARBA00022840"/>
    </source>
</evidence>
<evidence type="ECO:0000256" key="3">
    <source>
        <dbReference type="ARBA" id="ARBA00022741"/>
    </source>
</evidence>
<keyword evidence="3" id="KW-0547">Nucleotide-binding</keyword>
<dbReference type="FunFam" id="3.40.1190.20:FF:000011">
    <property type="entry name" value="2-dehydro-3-deoxygluconokinase, putative"/>
    <property type="match status" value="1"/>
</dbReference>
<dbReference type="GO" id="GO:0005524">
    <property type="term" value="F:ATP binding"/>
    <property type="evidence" value="ECO:0007669"/>
    <property type="project" value="UniProtKB-KW"/>
</dbReference>
<reference evidence="16 17" key="1">
    <citation type="submission" date="2020-04" db="EMBL/GenBank/DDBJ databases">
        <title>Vibrio sp. SM6, a novel species isolated from seawater.</title>
        <authorList>
            <person name="Wang X."/>
        </authorList>
    </citation>
    <scope>NUCLEOTIDE SEQUENCE [LARGE SCALE GENOMIC DNA]</scope>
    <source>
        <strain evidence="16 17">SM6</strain>
    </source>
</reference>
<organism evidence="16 17">
    <name type="scientific">Vibrio agarilyticus</name>
    <dbReference type="NCBI Taxonomy" id="2726741"/>
    <lineage>
        <taxon>Bacteria</taxon>
        <taxon>Pseudomonadati</taxon>
        <taxon>Pseudomonadota</taxon>
        <taxon>Gammaproteobacteria</taxon>
        <taxon>Vibrionales</taxon>
        <taxon>Vibrionaceae</taxon>
        <taxon>Vibrio</taxon>
    </lineage>
</organism>
<comment type="function">
    <text evidence="10">Catalyzes the phosphorylation of 2-keto-3-deoxygluconate (KDG) to produce 2-keto-3-deoxy-6-phosphogluconate (KDPG).</text>
</comment>
<evidence type="ECO:0000256" key="10">
    <source>
        <dbReference type="ARBA" id="ARBA00054997"/>
    </source>
</evidence>
<evidence type="ECO:0000256" key="4">
    <source>
        <dbReference type="ARBA" id="ARBA00022777"/>
    </source>
</evidence>
<evidence type="ECO:0000256" key="1">
    <source>
        <dbReference type="ARBA" id="ARBA00010688"/>
    </source>
</evidence>
<dbReference type="RefSeq" id="WP_168836861.1">
    <property type="nucleotide sequence ID" value="NZ_JABAIK010000012.1"/>
</dbReference>
<dbReference type="EC" id="2.7.1.45" evidence="11"/>
<dbReference type="GO" id="GO:0008673">
    <property type="term" value="F:2-dehydro-3-deoxygluconokinase activity"/>
    <property type="evidence" value="ECO:0007669"/>
    <property type="project" value="UniProtKB-EC"/>
</dbReference>
<keyword evidence="2" id="KW-0808">Transferase</keyword>
<dbReference type="InterPro" id="IPR011611">
    <property type="entry name" value="PfkB_dom"/>
</dbReference>
<evidence type="ECO:0000256" key="2">
    <source>
        <dbReference type="ARBA" id="ARBA00022679"/>
    </source>
</evidence>
<evidence type="ECO:0000256" key="7">
    <source>
        <dbReference type="ARBA" id="ARBA00043951"/>
    </source>
</evidence>
<protein>
    <recommendedName>
        <fullName evidence="12">2-dehydro-3-deoxygluconokinase</fullName>
        <ecNumber evidence="11">2.7.1.45</ecNumber>
    </recommendedName>
    <alternativeName>
        <fullName evidence="13">2-keto-3-deoxygluconokinase</fullName>
    </alternativeName>
    <alternativeName>
        <fullName evidence="14">3-deoxy-2-oxo-D-gluconate kinase</fullName>
    </alternativeName>
    <alternativeName>
        <fullName evidence="8">KDG kinase</fullName>
    </alternativeName>
</protein>
<evidence type="ECO:0000256" key="8">
    <source>
        <dbReference type="ARBA" id="ARBA00044254"/>
    </source>
</evidence>
<comment type="caution">
    <text evidence="16">The sequence shown here is derived from an EMBL/GenBank/DDBJ whole genome shotgun (WGS) entry which is preliminary data.</text>
</comment>
<dbReference type="Gene3D" id="3.40.1190.20">
    <property type="match status" value="1"/>
</dbReference>
<keyword evidence="4 16" id="KW-0418">Kinase</keyword>
<dbReference type="InterPro" id="IPR002173">
    <property type="entry name" value="Carboh/pur_kinase_PfkB_CS"/>
</dbReference>
<comment type="similarity">
    <text evidence="1">Belongs to the carbohydrate kinase PfkB family.</text>
</comment>
<evidence type="ECO:0000256" key="9">
    <source>
        <dbReference type="ARBA" id="ARBA00050729"/>
    </source>
</evidence>
<dbReference type="InterPro" id="IPR050306">
    <property type="entry name" value="PfkB_Carbo_kinase"/>
</dbReference>
<dbReference type="GO" id="GO:0019698">
    <property type="term" value="P:D-galacturonate catabolic process"/>
    <property type="evidence" value="ECO:0007669"/>
    <property type="project" value="TreeGrafter"/>
</dbReference>
<dbReference type="Proteomes" id="UP000535589">
    <property type="component" value="Unassembled WGS sequence"/>
</dbReference>
<feature type="domain" description="Carbohydrate kinase PfkB" evidence="15">
    <location>
        <begin position="6"/>
        <end position="302"/>
    </location>
</feature>
<sequence length="313" mass="34367">MKQLRLAIIGECMVELQTKQGELKQAFGGDTLNTALYFARLTGHLDVQTSYVTALGSDPFSKQMLAAWQAEGIDTNLVQCVDGKQPGIYYIETDDEGERTFFYWRNDAAAKYMFDQPQANALFDALFGYDGVYVSGITLAILTVDGRAKLFEFLEQYKKRGGKVYFDNNYRPKLWSSPLEAQATYQKILSYVDIALLTFDDEKELYGDKDIEQCIERTGNAGVQEIIIKRGAKECLVVDGELAKFVAPKPVANVVDTTAAGDSFSAGFLAKRLVGGKPTDAAAAGHTVAGKVIQYQGAIIPRDAMPDLALSLS</sequence>
<proteinExistence type="inferred from homology"/>
<evidence type="ECO:0000313" key="17">
    <source>
        <dbReference type="Proteomes" id="UP000535589"/>
    </source>
</evidence>
<evidence type="ECO:0000256" key="13">
    <source>
        <dbReference type="ARBA" id="ARBA00075711"/>
    </source>
</evidence>
<evidence type="ECO:0000313" key="16">
    <source>
        <dbReference type="EMBL" id="NLS13761.1"/>
    </source>
</evidence>
<evidence type="ECO:0000256" key="14">
    <source>
        <dbReference type="ARBA" id="ARBA00080545"/>
    </source>
</evidence>
<dbReference type="Pfam" id="PF00294">
    <property type="entry name" value="PfkB"/>
    <property type="match status" value="1"/>
</dbReference>
<dbReference type="EMBL" id="JABAIK010000012">
    <property type="protein sequence ID" value="NLS13761.1"/>
    <property type="molecule type" value="Genomic_DNA"/>
</dbReference>